<evidence type="ECO:0000259" key="1">
    <source>
        <dbReference type="PROSITE" id="PS50222"/>
    </source>
</evidence>
<dbReference type="EMBL" id="HBFQ01040463">
    <property type="protein sequence ID" value="CAD8854349.1"/>
    <property type="molecule type" value="Transcribed_RNA"/>
</dbReference>
<dbReference type="InterPro" id="IPR011992">
    <property type="entry name" value="EF-hand-dom_pair"/>
</dbReference>
<proteinExistence type="predicted"/>
<dbReference type="Gene3D" id="1.10.238.10">
    <property type="entry name" value="EF-hand"/>
    <property type="match status" value="1"/>
</dbReference>
<dbReference type="SUPFAM" id="SSF47473">
    <property type="entry name" value="EF-hand"/>
    <property type="match status" value="1"/>
</dbReference>
<dbReference type="GO" id="GO:0005509">
    <property type="term" value="F:calcium ion binding"/>
    <property type="evidence" value="ECO:0007669"/>
    <property type="project" value="InterPro"/>
</dbReference>
<dbReference type="EMBL" id="HBFQ01040464">
    <property type="protein sequence ID" value="CAD8854350.1"/>
    <property type="molecule type" value="Transcribed_RNA"/>
</dbReference>
<name>A0A6T9CFU2_NOCSC</name>
<reference evidence="3" key="1">
    <citation type="submission" date="2021-01" db="EMBL/GenBank/DDBJ databases">
        <authorList>
            <person name="Corre E."/>
            <person name="Pelletier E."/>
            <person name="Niang G."/>
            <person name="Scheremetjew M."/>
            <person name="Finn R."/>
            <person name="Kale V."/>
            <person name="Holt S."/>
            <person name="Cochrane G."/>
            <person name="Meng A."/>
            <person name="Brown T."/>
            <person name="Cohen L."/>
        </authorList>
    </citation>
    <scope>NUCLEOTIDE SEQUENCE</scope>
</reference>
<dbReference type="SMART" id="SM00054">
    <property type="entry name" value="EFh"/>
    <property type="match status" value="2"/>
</dbReference>
<organism evidence="3">
    <name type="scientific">Noctiluca scintillans</name>
    <name type="common">Sea sparkle</name>
    <name type="synonym">Red tide dinoflagellate</name>
    <dbReference type="NCBI Taxonomy" id="2966"/>
    <lineage>
        <taxon>Eukaryota</taxon>
        <taxon>Sar</taxon>
        <taxon>Alveolata</taxon>
        <taxon>Dinophyceae</taxon>
        <taxon>Noctilucales</taxon>
        <taxon>Noctilucaceae</taxon>
        <taxon>Noctiluca</taxon>
    </lineage>
</organism>
<gene>
    <name evidence="2" type="ORF">NSCI0253_LOCUS28700</name>
    <name evidence="3" type="ORF">NSCI0253_LOCUS28701</name>
</gene>
<sequence>MVSGRIYPTAICFAVLFRMGSSEIVSIFERFDTNGDEFLSFAEVRGGVVLDSQEDTSTLKRFFNAVDGDQDGLLNRRESRKLFKHMREFESETADRCRVHARGLRCLTWQMLQLKRLRYLGVLDTESVSF</sequence>
<dbReference type="AlphaFoldDB" id="A0A6T9CFU2"/>
<feature type="domain" description="EF-hand" evidence="1">
    <location>
        <begin position="19"/>
        <end position="54"/>
    </location>
</feature>
<evidence type="ECO:0000313" key="3">
    <source>
        <dbReference type="EMBL" id="CAD8854350.1"/>
    </source>
</evidence>
<accession>A0A6T9CFU2</accession>
<dbReference type="InterPro" id="IPR002048">
    <property type="entry name" value="EF_hand_dom"/>
</dbReference>
<dbReference type="PROSITE" id="PS50222">
    <property type="entry name" value="EF_HAND_2"/>
    <property type="match status" value="1"/>
</dbReference>
<protein>
    <recommendedName>
        <fullName evidence="1">EF-hand domain-containing protein</fullName>
    </recommendedName>
</protein>
<evidence type="ECO:0000313" key="2">
    <source>
        <dbReference type="EMBL" id="CAD8854349.1"/>
    </source>
</evidence>